<feature type="compositionally biased region" description="Basic residues" evidence="1">
    <location>
        <begin position="82"/>
        <end position="91"/>
    </location>
</feature>
<keyword evidence="2" id="KW-0472">Membrane</keyword>
<reference evidence="3" key="1">
    <citation type="submission" date="2022-10" db="EMBL/GenBank/DDBJ databases">
        <title>Tapping the CABI collections for fungal endophytes: first genome assemblies for Collariella, Neodidymelliopsis, Ascochyta clinopodiicola, Didymella pomorum, Didymosphaeria variabile, Neocosmospora piperis and Neocucurbitaria cava.</title>
        <authorList>
            <person name="Hill R."/>
        </authorList>
    </citation>
    <scope>NUCLEOTIDE SEQUENCE</scope>
    <source>
        <strain evidence="3">IMI 355082</strain>
    </source>
</reference>
<evidence type="ECO:0000313" key="4">
    <source>
        <dbReference type="Proteomes" id="UP001140453"/>
    </source>
</evidence>
<sequence>MDSFPSSLSYVSFVIGIFSFTLTILNLLALYANFLSTLRNAPEEIRDILGNLREQILEEREALRQQTRELRNKKAQIQESRRSRHPAHAGRPRSSSRGGLHSSYSNGNLKGNYGTALTHCEHTLSLHYLTIRDLWRKFKAFERPFLVSDGARAEAIHRGGTWVEDDLVKEKELREDIEMHGEAGSTANYTYLYKCDMIRRFIWWQSKSDVVKLADSVQRVMLRRMEREVTNSRMMLKQIRDGGDGPEDINNPRFDSGPGPGRGSRGNTPLGLRRRPLGESCTVYESSDSSDSTAGAKLKARLNERDARVNVSEVGQRQSPTRRGPPPRGDGYDPRYAGDVRRQGNFPRGPPPIIIDLPRASRPRTRHGYEGPLSPQDFKRG</sequence>
<organism evidence="3 4">
    <name type="scientific">Gnomoniopsis smithogilvyi</name>
    <dbReference type="NCBI Taxonomy" id="1191159"/>
    <lineage>
        <taxon>Eukaryota</taxon>
        <taxon>Fungi</taxon>
        <taxon>Dikarya</taxon>
        <taxon>Ascomycota</taxon>
        <taxon>Pezizomycotina</taxon>
        <taxon>Sordariomycetes</taxon>
        <taxon>Sordariomycetidae</taxon>
        <taxon>Diaporthales</taxon>
        <taxon>Gnomoniaceae</taxon>
        <taxon>Gnomoniopsis</taxon>
    </lineage>
</organism>
<dbReference type="Proteomes" id="UP001140453">
    <property type="component" value="Unassembled WGS sequence"/>
</dbReference>
<keyword evidence="2" id="KW-0812">Transmembrane</keyword>
<comment type="caution">
    <text evidence="3">The sequence shown here is derived from an EMBL/GenBank/DDBJ whole genome shotgun (WGS) entry which is preliminary data.</text>
</comment>
<dbReference type="AlphaFoldDB" id="A0A9W8YPB3"/>
<dbReference type="EMBL" id="JAPEVB010000005">
    <property type="protein sequence ID" value="KAJ4387908.1"/>
    <property type="molecule type" value="Genomic_DNA"/>
</dbReference>
<protein>
    <submittedName>
        <fullName evidence="3">Uncharacterized protein</fullName>
    </submittedName>
</protein>
<keyword evidence="2" id="KW-1133">Transmembrane helix</keyword>
<evidence type="ECO:0000256" key="2">
    <source>
        <dbReference type="SAM" id="Phobius"/>
    </source>
</evidence>
<feature type="transmembrane region" description="Helical" evidence="2">
    <location>
        <begin position="12"/>
        <end position="32"/>
    </location>
</feature>
<gene>
    <name evidence="3" type="ORF">N0V93_008511</name>
</gene>
<feature type="region of interest" description="Disordered" evidence="1">
    <location>
        <begin position="238"/>
        <end position="381"/>
    </location>
</feature>
<feature type="compositionally biased region" description="Low complexity" evidence="1">
    <location>
        <begin position="92"/>
        <end position="102"/>
    </location>
</feature>
<feature type="compositionally biased region" description="Basic and acidic residues" evidence="1">
    <location>
        <begin position="330"/>
        <end position="342"/>
    </location>
</feature>
<evidence type="ECO:0000313" key="3">
    <source>
        <dbReference type="EMBL" id="KAJ4387908.1"/>
    </source>
</evidence>
<evidence type="ECO:0000256" key="1">
    <source>
        <dbReference type="SAM" id="MobiDB-lite"/>
    </source>
</evidence>
<proteinExistence type="predicted"/>
<name>A0A9W8YPB3_9PEZI</name>
<keyword evidence="4" id="KW-1185">Reference proteome</keyword>
<feature type="region of interest" description="Disordered" evidence="1">
    <location>
        <begin position="67"/>
        <end position="102"/>
    </location>
</feature>
<dbReference type="OrthoDB" id="4148767at2759"/>
<accession>A0A9W8YPB3</accession>
<feature type="compositionally biased region" description="Polar residues" evidence="1">
    <location>
        <begin position="283"/>
        <end position="293"/>
    </location>
</feature>